<reference evidence="2 3" key="1">
    <citation type="journal article" date="2018" name="Nat. Ecol. Evol.">
        <title>Pezizomycetes genomes reveal the molecular basis of ectomycorrhizal truffle lifestyle.</title>
        <authorList>
            <person name="Murat C."/>
            <person name="Payen T."/>
            <person name="Noel B."/>
            <person name="Kuo A."/>
            <person name="Morin E."/>
            <person name="Chen J."/>
            <person name="Kohler A."/>
            <person name="Krizsan K."/>
            <person name="Balestrini R."/>
            <person name="Da Silva C."/>
            <person name="Montanini B."/>
            <person name="Hainaut M."/>
            <person name="Levati E."/>
            <person name="Barry K.W."/>
            <person name="Belfiori B."/>
            <person name="Cichocki N."/>
            <person name="Clum A."/>
            <person name="Dockter R.B."/>
            <person name="Fauchery L."/>
            <person name="Guy J."/>
            <person name="Iotti M."/>
            <person name="Le Tacon F."/>
            <person name="Lindquist E.A."/>
            <person name="Lipzen A."/>
            <person name="Malagnac F."/>
            <person name="Mello A."/>
            <person name="Molinier V."/>
            <person name="Miyauchi S."/>
            <person name="Poulain J."/>
            <person name="Riccioni C."/>
            <person name="Rubini A."/>
            <person name="Sitrit Y."/>
            <person name="Splivallo R."/>
            <person name="Traeger S."/>
            <person name="Wang M."/>
            <person name="Zifcakova L."/>
            <person name="Wipf D."/>
            <person name="Zambonelli A."/>
            <person name="Paolocci F."/>
            <person name="Nowrousian M."/>
            <person name="Ottonello S."/>
            <person name="Baldrian P."/>
            <person name="Spatafora J.W."/>
            <person name="Henrissat B."/>
            <person name="Nagy L.G."/>
            <person name="Aury J.M."/>
            <person name="Wincker P."/>
            <person name="Grigoriev I.V."/>
            <person name="Bonfante P."/>
            <person name="Martin F.M."/>
        </authorList>
    </citation>
    <scope>NUCLEOTIDE SEQUENCE [LARGE SCALE GENOMIC DNA]</scope>
    <source>
        <strain evidence="2 3">CCBAS932</strain>
    </source>
</reference>
<sequence length="258" mass="28167">MGAPAVERPYNKIKIPHNHGQPPQIALGISALNVQNQRDIRLGVKARDINAASFVIDTNALGGTLLYSATPTWFDNRNGQSEFQVGIFKTKQNGQSSQNITFDQPFDSTPEIVVWLNKFYITSNERMTVKAHASNLGPGGFTINYSVPDGSTLHSGAASWIAYPSTRPNTASGSFPVRPLEGQGQLPEQMAREEPLPPAFPQERQVLVGVNELEFDNGQPMRFKAFASEGEEGGLRLNFHTFGGSVCYRAQVAYLALG</sequence>
<accession>A0A3N4KMY4</accession>
<feature type="domain" description="H-type lectin" evidence="1">
    <location>
        <begin position="97"/>
        <end position="163"/>
    </location>
</feature>
<dbReference type="GO" id="GO:0098609">
    <property type="term" value="P:cell-cell adhesion"/>
    <property type="evidence" value="ECO:0007669"/>
    <property type="project" value="TreeGrafter"/>
</dbReference>
<dbReference type="AlphaFoldDB" id="A0A3N4KMY4"/>
<keyword evidence="3" id="KW-1185">Reference proteome</keyword>
<evidence type="ECO:0000259" key="1">
    <source>
        <dbReference type="Pfam" id="PF09458"/>
    </source>
</evidence>
<dbReference type="InParanoid" id="A0A3N4KMY4"/>
<dbReference type="Proteomes" id="UP000277580">
    <property type="component" value="Unassembled WGS sequence"/>
</dbReference>
<feature type="domain" description="H-type lectin" evidence="1">
    <location>
        <begin position="20"/>
        <end position="74"/>
    </location>
</feature>
<dbReference type="Pfam" id="PF09458">
    <property type="entry name" value="H_lectin"/>
    <property type="match status" value="3"/>
</dbReference>
<dbReference type="EMBL" id="ML119140">
    <property type="protein sequence ID" value="RPB10759.1"/>
    <property type="molecule type" value="Genomic_DNA"/>
</dbReference>
<dbReference type="InterPro" id="IPR037221">
    <property type="entry name" value="H-type_lectin_dom_sf"/>
</dbReference>
<dbReference type="InterPro" id="IPR052487">
    <property type="entry name" value="Galactose-binding_lectin"/>
</dbReference>
<dbReference type="STRING" id="1392247.A0A3N4KMY4"/>
<dbReference type="PANTHER" id="PTHR46938">
    <property type="entry name" value="DISCOIDIN-1 SUBUNIT A-RELATED-RELATED"/>
    <property type="match status" value="1"/>
</dbReference>
<dbReference type="GO" id="GO:0009986">
    <property type="term" value="C:cell surface"/>
    <property type="evidence" value="ECO:0007669"/>
    <property type="project" value="TreeGrafter"/>
</dbReference>
<dbReference type="GO" id="GO:0070492">
    <property type="term" value="F:oligosaccharide binding"/>
    <property type="evidence" value="ECO:0007669"/>
    <property type="project" value="TreeGrafter"/>
</dbReference>
<name>A0A3N4KMY4_9PEZI</name>
<organism evidence="2 3">
    <name type="scientific">Morchella conica CCBAS932</name>
    <dbReference type="NCBI Taxonomy" id="1392247"/>
    <lineage>
        <taxon>Eukaryota</taxon>
        <taxon>Fungi</taxon>
        <taxon>Dikarya</taxon>
        <taxon>Ascomycota</taxon>
        <taxon>Pezizomycotina</taxon>
        <taxon>Pezizomycetes</taxon>
        <taxon>Pezizales</taxon>
        <taxon>Morchellaceae</taxon>
        <taxon>Morchella</taxon>
    </lineage>
</organism>
<feature type="domain" description="H-type lectin" evidence="1">
    <location>
        <begin position="205"/>
        <end position="256"/>
    </location>
</feature>
<dbReference type="Gene3D" id="2.60.40.2080">
    <property type="match status" value="3"/>
</dbReference>
<dbReference type="GO" id="GO:0098636">
    <property type="term" value="C:protein complex involved in cell adhesion"/>
    <property type="evidence" value="ECO:0007669"/>
    <property type="project" value="TreeGrafter"/>
</dbReference>
<gene>
    <name evidence="2" type="ORF">P167DRAFT_490368</name>
</gene>
<dbReference type="OrthoDB" id="291007at2759"/>
<dbReference type="GO" id="GO:0046871">
    <property type="term" value="F:N-acetylgalactosamine binding"/>
    <property type="evidence" value="ECO:0007669"/>
    <property type="project" value="TreeGrafter"/>
</dbReference>
<protein>
    <recommendedName>
        <fullName evidence="1">H-type lectin domain-containing protein</fullName>
    </recommendedName>
</protein>
<dbReference type="InterPro" id="IPR019019">
    <property type="entry name" value="H-type_lectin_domain"/>
</dbReference>
<evidence type="ECO:0000313" key="3">
    <source>
        <dbReference type="Proteomes" id="UP000277580"/>
    </source>
</evidence>
<dbReference type="SUPFAM" id="SSF141086">
    <property type="entry name" value="Agglutinin HPA-like"/>
    <property type="match status" value="3"/>
</dbReference>
<dbReference type="GO" id="GO:0030247">
    <property type="term" value="F:polysaccharide binding"/>
    <property type="evidence" value="ECO:0007669"/>
    <property type="project" value="TreeGrafter"/>
</dbReference>
<evidence type="ECO:0000313" key="2">
    <source>
        <dbReference type="EMBL" id="RPB10759.1"/>
    </source>
</evidence>
<proteinExistence type="predicted"/>